<dbReference type="InterPro" id="IPR051419">
    <property type="entry name" value="Lys/N-term_MeTrsfase_sf"/>
</dbReference>
<comment type="similarity">
    <text evidence="1">Belongs to the methyltransferase superfamily.</text>
</comment>
<dbReference type="InterPro" id="IPR013216">
    <property type="entry name" value="Methyltransf_11"/>
</dbReference>
<organism evidence="7 8">
    <name type="scientific">Erythranthe guttata</name>
    <name type="common">Yellow monkey flower</name>
    <name type="synonym">Mimulus guttatus</name>
    <dbReference type="NCBI Taxonomy" id="4155"/>
    <lineage>
        <taxon>Eukaryota</taxon>
        <taxon>Viridiplantae</taxon>
        <taxon>Streptophyta</taxon>
        <taxon>Embryophyta</taxon>
        <taxon>Tracheophyta</taxon>
        <taxon>Spermatophyta</taxon>
        <taxon>Magnoliopsida</taxon>
        <taxon>eudicotyledons</taxon>
        <taxon>Gunneridae</taxon>
        <taxon>Pentapetalae</taxon>
        <taxon>asterids</taxon>
        <taxon>lamiids</taxon>
        <taxon>Lamiales</taxon>
        <taxon>Phrymaceae</taxon>
        <taxon>Erythranthe</taxon>
    </lineage>
</organism>
<dbReference type="eggNOG" id="KOG2352">
    <property type="taxonomic scope" value="Eukaryota"/>
</dbReference>
<dbReference type="Pfam" id="PF08241">
    <property type="entry name" value="Methyltransf_11"/>
    <property type="match status" value="1"/>
</dbReference>
<dbReference type="GO" id="GO:0008757">
    <property type="term" value="F:S-adenosylmethionine-dependent methyltransferase activity"/>
    <property type="evidence" value="ECO:0007669"/>
    <property type="project" value="InterPro"/>
</dbReference>
<evidence type="ECO:0000256" key="3">
    <source>
        <dbReference type="ARBA" id="ARBA00022679"/>
    </source>
</evidence>
<reference evidence="7 8" key="1">
    <citation type="journal article" date="2013" name="Proc. Natl. Acad. Sci. U.S.A.">
        <title>Fine-scale variation in meiotic recombination in Mimulus inferred from population shotgun sequencing.</title>
        <authorList>
            <person name="Hellsten U."/>
            <person name="Wright K.M."/>
            <person name="Jenkins J."/>
            <person name="Shu S."/>
            <person name="Yuan Y."/>
            <person name="Wessler S.R."/>
            <person name="Schmutz J."/>
            <person name="Willis J.H."/>
            <person name="Rokhsar D.S."/>
        </authorList>
    </citation>
    <scope>NUCLEOTIDE SEQUENCE [LARGE SCALE GENOMIC DNA]</scope>
    <source>
        <strain evidence="8">cv. DUN x IM62</strain>
    </source>
</reference>
<accession>A0A022R740</accession>
<evidence type="ECO:0000313" key="8">
    <source>
        <dbReference type="Proteomes" id="UP000030748"/>
    </source>
</evidence>
<keyword evidence="8" id="KW-1185">Reference proteome</keyword>
<dbReference type="CDD" id="cd02440">
    <property type="entry name" value="AdoMet_MTases"/>
    <property type="match status" value="1"/>
</dbReference>
<protein>
    <recommendedName>
        <fullName evidence="6">Methyltransferase type 11 domain-containing protein</fullName>
    </recommendedName>
</protein>
<dbReference type="PANTHER" id="PTHR12176">
    <property type="entry name" value="SAM-DEPENDENT METHYLTRANSFERASE SUPERFAMILY PROTEIN"/>
    <property type="match status" value="1"/>
</dbReference>
<keyword evidence="2" id="KW-0489">Methyltransferase</keyword>
<evidence type="ECO:0000256" key="4">
    <source>
        <dbReference type="ARBA" id="ARBA00023268"/>
    </source>
</evidence>
<dbReference type="PANTHER" id="PTHR12176:SF78">
    <property type="entry name" value="EEF1A LYSINE AND N-TERMINAL METHYLTRANSFERASE"/>
    <property type="match status" value="1"/>
</dbReference>
<dbReference type="AlphaFoldDB" id="A0A022R740"/>
<dbReference type="InterPro" id="IPR029063">
    <property type="entry name" value="SAM-dependent_MTases_sf"/>
</dbReference>
<evidence type="ECO:0000259" key="6">
    <source>
        <dbReference type="Pfam" id="PF08241"/>
    </source>
</evidence>
<dbReference type="SUPFAM" id="SSF53335">
    <property type="entry name" value="S-adenosyl-L-methionine-dependent methyltransferases"/>
    <property type="match status" value="2"/>
</dbReference>
<evidence type="ECO:0000256" key="2">
    <source>
        <dbReference type="ARBA" id="ARBA00022603"/>
    </source>
</evidence>
<evidence type="ECO:0000256" key="5">
    <source>
        <dbReference type="SAM" id="MobiDB-lite"/>
    </source>
</evidence>
<keyword evidence="4" id="KW-0511">Multifunctional enzyme</keyword>
<sequence>MGRKKKQQQKQPEENTTAGGENQQDLFKTFRYFTRRENWDEFFTTRGGGDYFEWYAEWPQLQSLITTQLLSPSSFLPEIAGEAPPAVQAAELAILVPGCGNSKLSEHLYDAGFTDITNVDFSKVVIADMLRRNVRERPTMKWRVMDMARIEFGDKTLDAIVDKGGLDALMVPDPGYELGRLYLSEVKRLLKDGGKYICLTLAESRVSALLFSMFRFGWKTSLYTIPKEPSSKNLEPQTFMVVVEKDTCASVYEISAVDKYSVESHGNQARELYEALEREQKVRSECSSGSNKLYSIKELSLGAKGNLKEFEPDRMIKLILGEPGVFHFYIGVLVDAQQDSGSNFSDYFAVYLVPNILVDVWLFSSEEGQKIILADSDTARLLIIFLNYSNSGASMDYIQSDLTPLVKQLAPRLCDDTYEIPFMTSSEGIDQRVVVHEVTSALTGTIVVEDVTYHDRDENRELEDMVFRRLSFHRSPSVVQSEALLTEVQTPSKTMNKGKQKKSGEGSKSHKASSNERKVDHNVLARMNNNALITGLMLISTHLKGFSCTRPMVETVVIGLGAGMLAMFMKNWIPNLNIEVIKIDQVVVDVAKEHFGFKEDERLRVRIADGIEFVREKADCEAARKLDILIVDADSPYKSSPLSCPSEDFVEESFLQNSKNSLSEEGLFVINVVSRSSPTKVAVRSSLKKVFGKGVLYLQLDDDDDEVMFALKNDSPITEDDLSKACDKLERSLELVNHNWTQSVITASKSIRPLR</sequence>
<dbReference type="EMBL" id="KI630593">
    <property type="protein sequence ID" value="EYU35799.1"/>
    <property type="molecule type" value="Genomic_DNA"/>
</dbReference>
<dbReference type="Proteomes" id="UP000030748">
    <property type="component" value="Unassembled WGS sequence"/>
</dbReference>
<dbReference type="GO" id="GO:0009820">
    <property type="term" value="P:alkaloid metabolic process"/>
    <property type="evidence" value="ECO:0007669"/>
    <property type="project" value="UniProtKB-KW"/>
</dbReference>
<feature type="region of interest" description="Disordered" evidence="5">
    <location>
        <begin position="486"/>
        <end position="518"/>
    </location>
</feature>
<feature type="domain" description="Methyltransferase type 11" evidence="6">
    <location>
        <begin position="97"/>
        <end position="198"/>
    </location>
</feature>
<gene>
    <name evidence="7" type="ORF">MIMGU_mgv1a021650mg</name>
</gene>
<proteinExistence type="inferred from homology"/>
<name>A0A022R740_ERYGU</name>
<evidence type="ECO:0000313" key="7">
    <source>
        <dbReference type="EMBL" id="EYU35799.1"/>
    </source>
</evidence>
<feature type="compositionally biased region" description="Basic and acidic residues" evidence="5">
    <location>
        <begin position="502"/>
        <end position="518"/>
    </location>
</feature>
<dbReference type="Gene3D" id="3.40.50.150">
    <property type="entry name" value="Vaccinia Virus protein VP39"/>
    <property type="match status" value="2"/>
</dbReference>
<dbReference type="Pfam" id="PF01564">
    <property type="entry name" value="Spermine_synth"/>
    <property type="match status" value="1"/>
</dbReference>
<evidence type="ECO:0000256" key="1">
    <source>
        <dbReference type="ARBA" id="ARBA00008361"/>
    </source>
</evidence>
<dbReference type="GO" id="GO:0032259">
    <property type="term" value="P:methylation"/>
    <property type="evidence" value="ECO:0007669"/>
    <property type="project" value="UniProtKB-KW"/>
</dbReference>
<keyword evidence="3" id="KW-0808">Transferase</keyword>
<feature type="region of interest" description="Disordered" evidence="5">
    <location>
        <begin position="1"/>
        <end position="21"/>
    </location>
</feature>